<keyword evidence="6 8" id="KW-1133">Transmembrane helix</keyword>
<evidence type="ECO:0000313" key="11">
    <source>
        <dbReference type="Proteomes" id="UP000029868"/>
    </source>
</evidence>
<organism evidence="10 11">
    <name type="scientific">Colwellia psychrerythraea</name>
    <name type="common">Vibrio psychroerythus</name>
    <dbReference type="NCBI Taxonomy" id="28229"/>
    <lineage>
        <taxon>Bacteria</taxon>
        <taxon>Pseudomonadati</taxon>
        <taxon>Pseudomonadota</taxon>
        <taxon>Gammaproteobacteria</taxon>
        <taxon>Alteromonadales</taxon>
        <taxon>Colwelliaceae</taxon>
        <taxon>Colwellia</taxon>
    </lineage>
</organism>
<dbReference type="PANTHER" id="PTHR42718">
    <property type="entry name" value="MAJOR FACILITATOR SUPERFAMILY MULTIDRUG TRANSPORTER MFSC"/>
    <property type="match status" value="1"/>
</dbReference>
<feature type="transmembrane region" description="Helical" evidence="8">
    <location>
        <begin position="80"/>
        <end position="99"/>
    </location>
</feature>
<evidence type="ECO:0000256" key="1">
    <source>
        <dbReference type="ARBA" id="ARBA00004651"/>
    </source>
</evidence>
<dbReference type="GO" id="GO:1990961">
    <property type="term" value="P:xenobiotic detoxification by transmembrane export across the plasma membrane"/>
    <property type="evidence" value="ECO:0007669"/>
    <property type="project" value="InterPro"/>
</dbReference>
<keyword evidence="8" id="KW-0997">Cell inner membrane</keyword>
<dbReference type="Pfam" id="PF07690">
    <property type="entry name" value="MFS_1"/>
    <property type="match status" value="1"/>
</dbReference>
<evidence type="ECO:0000256" key="7">
    <source>
        <dbReference type="ARBA" id="ARBA00023136"/>
    </source>
</evidence>
<dbReference type="EMBL" id="JQEC01000044">
    <property type="protein sequence ID" value="KGJ90949.1"/>
    <property type="molecule type" value="Genomic_DNA"/>
</dbReference>
<dbReference type="RefSeq" id="WP_052093850.1">
    <property type="nucleotide sequence ID" value="NZ_JQEC01000044.1"/>
</dbReference>
<protein>
    <recommendedName>
        <fullName evidence="8">Bcr/CflA family efflux transporter</fullName>
    </recommendedName>
</protein>
<dbReference type="InterPro" id="IPR036259">
    <property type="entry name" value="MFS_trans_sf"/>
</dbReference>
<dbReference type="Gene3D" id="1.20.1720.10">
    <property type="entry name" value="Multidrug resistance protein D"/>
    <property type="match status" value="1"/>
</dbReference>
<comment type="subcellular location">
    <subcellularLocation>
        <location evidence="8">Cell inner membrane</location>
        <topology evidence="8">Multi-pass membrane protein</topology>
    </subcellularLocation>
    <subcellularLocation>
        <location evidence="1">Cell membrane</location>
        <topology evidence="1">Multi-pass membrane protein</topology>
    </subcellularLocation>
</comment>
<keyword evidence="4" id="KW-1003">Cell membrane</keyword>
<feature type="transmembrane region" description="Helical" evidence="8">
    <location>
        <begin position="105"/>
        <end position="125"/>
    </location>
</feature>
<feature type="transmembrane region" description="Helical" evidence="8">
    <location>
        <begin position="167"/>
        <end position="187"/>
    </location>
</feature>
<feature type="transmembrane region" description="Helical" evidence="8">
    <location>
        <begin position="9"/>
        <end position="29"/>
    </location>
</feature>
<sequence>MNTHTATKIGYWPFVILMAMIFSLSPLAIDMYLPGLPSMAKYFSTSIDAMEASVAIYLIFFALGQLILGSLADSINKAKLLSVGLTVFAIASIMIAFATSIEELYFWRAVQAFASGSSVVVFALIHHFHGSKNSNQIISYVMACVVIAPMIAPMIGSQILLAANWQWIFLVLAGLTLVTLATQLRLLPAKKVETELQPLNITALYSGYRKVLSNSTTMAYILAGGSAFAGLFAFISGSPFVYMEYFGATPEKFSWLVALNAVAMISMNLLNARLLNNVDATKKLIIAGFLLAVVGVYLGLVAFLHLSLVYVVVGVILYVGLLGLTAANAISAALASVEGNTGVLSGVNGVLQFGLGALASAVVSISVSIDATTMNYTMAICSLVTLFFVSILFFNRRIKAVAVLS</sequence>
<dbReference type="InterPro" id="IPR020846">
    <property type="entry name" value="MFS_dom"/>
</dbReference>
<evidence type="ECO:0000256" key="2">
    <source>
        <dbReference type="ARBA" id="ARBA00006236"/>
    </source>
</evidence>
<evidence type="ECO:0000259" key="9">
    <source>
        <dbReference type="PROSITE" id="PS50850"/>
    </source>
</evidence>
<feature type="transmembrane region" description="Helical" evidence="8">
    <location>
        <begin position="49"/>
        <end position="68"/>
    </location>
</feature>
<dbReference type="GO" id="GO:0005886">
    <property type="term" value="C:plasma membrane"/>
    <property type="evidence" value="ECO:0007669"/>
    <property type="project" value="UniProtKB-SubCell"/>
</dbReference>
<feature type="transmembrane region" description="Helical" evidence="8">
    <location>
        <begin position="349"/>
        <end position="369"/>
    </location>
</feature>
<dbReference type="SUPFAM" id="SSF103473">
    <property type="entry name" value="MFS general substrate transporter"/>
    <property type="match status" value="1"/>
</dbReference>
<accession>A0A099KJE1</accession>
<dbReference type="PANTHER" id="PTHR42718:SF9">
    <property type="entry name" value="MAJOR FACILITATOR SUPERFAMILY MULTIDRUG TRANSPORTER MFSC"/>
    <property type="match status" value="1"/>
</dbReference>
<evidence type="ECO:0000256" key="5">
    <source>
        <dbReference type="ARBA" id="ARBA00022692"/>
    </source>
</evidence>
<reference evidence="10 11" key="1">
    <citation type="submission" date="2014-08" db="EMBL/GenBank/DDBJ databases">
        <title>Genomic and Phenotypic Diversity of Colwellia psychrerythraea strains from Disparate Marine Basins.</title>
        <authorList>
            <person name="Techtmann S.M."/>
            <person name="Stelling S.C."/>
            <person name="Utturkar S.M."/>
            <person name="Alshibli N."/>
            <person name="Harris A."/>
            <person name="Brown S.D."/>
            <person name="Hazen T.C."/>
        </authorList>
    </citation>
    <scope>NUCLEOTIDE SEQUENCE [LARGE SCALE GENOMIC DNA]</scope>
    <source>
        <strain evidence="10 11">GAB14E</strain>
    </source>
</reference>
<feature type="transmembrane region" description="Helical" evidence="8">
    <location>
        <begin position="284"/>
        <end position="304"/>
    </location>
</feature>
<feature type="transmembrane region" description="Helical" evidence="8">
    <location>
        <begin position="137"/>
        <end position="161"/>
    </location>
</feature>
<feature type="transmembrane region" description="Helical" evidence="8">
    <location>
        <begin position="253"/>
        <end position="272"/>
    </location>
</feature>
<keyword evidence="5 8" id="KW-0812">Transmembrane</keyword>
<keyword evidence="7 8" id="KW-0472">Membrane</keyword>
<evidence type="ECO:0000256" key="4">
    <source>
        <dbReference type="ARBA" id="ARBA00022475"/>
    </source>
</evidence>
<dbReference type="Proteomes" id="UP000029868">
    <property type="component" value="Unassembled WGS sequence"/>
</dbReference>
<keyword evidence="3 8" id="KW-0813">Transport</keyword>
<feature type="domain" description="Major facilitator superfamily (MFS) profile" evidence="9">
    <location>
        <begin position="14"/>
        <end position="397"/>
    </location>
</feature>
<comment type="caution">
    <text evidence="10">The sequence shown here is derived from an EMBL/GenBank/DDBJ whole genome shotgun (WGS) entry which is preliminary data.</text>
</comment>
<comment type="similarity">
    <text evidence="2 8">Belongs to the major facilitator superfamily. Bcr/CmlA family.</text>
</comment>
<dbReference type="InterPro" id="IPR011701">
    <property type="entry name" value="MFS"/>
</dbReference>
<dbReference type="NCBIfam" id="TIGR00710">
    <property type="entry name" value="efflux_Bcr_CflA"/>
    <property type="match status" value="1"/>
</dbReference>
<feature type="transmembrane region" description="Helical" evidence="8">
    <location>
        <begin position="219"/>
        <end position="241"/>
    </location>
</feature>
<feature type="transmembrane region" description="Helical" evidence="8">
    <location>
        <begin position="310"/>
        <end position="337"/>
    </location>
</feature>
<dbReference type="AlphaFoldDB" id="A0A099KJE1"/>
<dbReference type="GO" id="GO:0042910">
    <property type="term" value="F:xenobiotic transmembrane transporter activity"/>
    <property type="evidence" value="ECO:0007669"/>
    <property type="project" value="InterPro"/>
</dbReference>
<name>A0A099KJE1_COLPS</name>
<evidence type="ECO:0000313" key="10">
    <source>
        <dbReference type="EMBL" id="KGJ90949.1"/>
    </source>
</evidence>
<evidence type="ECO:0000256" key="3">
    <source>
        <dbReference type="ARBA" id="ARBA00022448"/>
    </source>
</evidence>
<evidence type="ECO:0000256" key="6">
    <source>
        <dbReference type="ARBA" id="ARBA00022989"/>
    </source>
</evidence>
<dbReference type="PATRIC" id="fig|28229.3.peg.3276"/>
<feature type="transmembrane region" description="Helical" evidence="8">
    <location>
        <begin position="375"/>
        <end position="394"/>
    </location>
</feature>
<dbReference type="InterPro" id="IPR004812">
    <property type="entry name" value="Efflux_drug-R_Bcr/CmlA"/>
</dbReference>
<dbReference type="PROSITE" id="PS50850">
    <property type="entry name" value="MFS"/>
    <property type="match status" value="1"/>
</dbReference>
<evidence type="ECO:0000256" key="8">
    <source>
        <dbReference type="RuleBase" id="RU365088"/>
    </source>
</evidence>
<proteinExistence type="inferred from homology"/>
<gene>
    <name evidence="10" type="ORF">GAB14E_0613</name>
</gene>